<dbReference type="PROSITE" id="PS50006">
    <property type="entry name" value="FHA_DOMAIN"/>
    <property type="match status" value="1"/>
</dbReference>
<reference evidence="3 4" key="1">
    <citation type="submission" date="2021-06" db="EMBL/GenBank/DDBJ databases">
        <title>Genome sequence of Babesia caballi.</title>
        <authorList>
            <person name="Yamagishi J."/>
            <person name="Kidaka T."/>
            <person name="Ochi A."/>
        </authorList>
    </citation>
    <scope>NUCLEOTIDE SEQUENCE [LARGE SCALE GENOMIC DNA]</scope>
    <source>
        <strain evidence="3">USDA-D6B2</strain>
    </source>
</reference>
<dbReference type="GeneID" id="94192324"/>
<accession>A0AAV4LLJ4</accession>
<evidence type="ECO:0000313" key="3">
    <source>
        <dbReference type="EMBL" id="GIX60841.1"/>
    </source>
</evidence>
<dbReference type="AlphaFoldDB" id="A0AAV4LLJ4"/>
<feature type="domain" description="FHA" evidence="2">
    <location>
        <begin position="63"/>
        <end position="121"/>
    </location>
</feature>
<comment type="caution">
    <text evidence="3">The sequence shown here is derived from an EMBL/GenBank/DDBJ whole genome shotgun (WGS) entry which is preliminary data.</text>
</comment>
<gene>
    <name evidence="3" type="ORF">BcabD6B2_02760</name>
</gene>
<dbReference type="PANTHER" id="PTHR23308">
    <property type="entry name" value="NUCLEAR INHIBITOR OF PROTEIN PHOSPHATASE-1"/>
    <property type="match status" value="1"/>
</dbReference>
<organism evidence="3 4">
    <name type="scientific">Babesia caballi</name>
    <dbReference type="NCBI Taxonomy" id="5871"/>
    <lineage>
        <taxon>Eukaryota</taxon>
        <taxon>Sar</taxon>
        <taxon>Alveolata</taxon>
        <taxon>Apicomplexa</taxon>
        <taxon>Aconoidasida</taxon>
        <taxon>Piroplasmida</taxon>
        <taxon>Babesiidae</taxon>
        <taxon>Babesia</taxon>
    </lineage>
</organism>
<keyword evidence="1" id="KW-0175">Coiled coil</keyword>
<evidence type="ECO:0000313" key="4">
    <source>
        <dbReference type="Proteomes" id="UP001497744"/>
    </source>
</evidence>
<dbReference type="RefSeq" id="XP_067712912.1">
    <property type="nucleotide sequence ID" value="XM_067856811.1"/>
</dbReference>
<dbReference type="Pfam" id="PF00498">
    <property type="entry name" value="FHA"/>
    <property type="match status" value="1"/>
</dbReference>
<dbReference type="SUPFAM" id="SSF49879">
    <property type="entry name" value="SMAD/FHA domain"/>
    <property type="match status" value="1"/>
</dbReference>
<dbReference type="InterPro" id="IPR008984">
    <property type="entry name" value="SMAD_FHA_dom_sf"/>
</dbReference>
<keyword evidence="4" id="KW-1185">Reference proteome</keyword>
<dbReference type="InterPro" id="IPR000253">
    <property type="entry name" value="FHA_dom"/>
</dbReference>
<dbReference type="EMBL" id="BPLF01000001">
    <property type="protein sequence ID" value="GIX60841.1"/>
    <property type="molecule type" value="Genomic_DNA"/>
</dbReference>
<proteinExistence type="predicted"/>
<feature type="coiled-coil region" evidence="1">
    <location>
        <begin position="282"/>
        <end position="316"/>
    </location>
</feature>
<dbReference type="Gene3D" id="2.60.200.20">
    <property type="match status" value="1"/>
</dbReference>
<sequence>MEEWARLELALPRVVRRLGAEGRGVPSYLPPPWADFDPREVLGKDAEAYSVDVISNGTLLENVQLGKAAHCVLGSMDECELVYKNPLVSRRHLVLQLNRYGRLLLFDLGSTHGTTVNHRRVEPEKYHMLAVGDQIRIGQRGSTSRTYVVCGPEEVEPACDDSTASGIRPRKVAKSLAERDEQEIMDKVKRATAADYYDTSLDFDELDDYYDRERVKELAVNKRKQKTHTAASLRGDLARLYREEVGVINRWHEILREARDAGLICEQQEVSKCDTPIKSIQRKGFDEDRAKLQEQVDRIRAEIDRYRKLLRLTRSE</sequence>
<evidence type="ECO:0000259" key="2">
    <source>
        <dbReference type="PROSITE" id="PS50006"/>
    </source>
</evidence>
<dbReference type="Proteomes" id="UP001497744">
    <property type="component" value="Unassembled WGS sequence"/>
</dbReference>
<dbReference type="InterPro" id="IPR050923">
    <property type="entry name" value="Cell_Proc_Reg/RNA_Proc"/>
</dbReference>
<protein>
    <submittedName>
        <fullName evidence="3">FHA domain containing protein, putative</fullName>
    </submittedName>
</protein>
<name>A0AAV4LLJ4_BABCB</name>
<dbReference type="SMART" id="SM00240">
    <property type="entry name" value="FHA"/>
    <property type="match status" value="1"/>
</dbReference>
<evidence type="ECO:0000256" key="1">
    <source>
        <dbReference type="SAM" id="Coils"/>
    </source>
</evidence>